<feature type="compositionally biased region" description="Polar residues" evidence="8">
    <location>
        <begin position="163"/>
        <end position="174"/>
    </location>
</feature>
<protein>
    <submittedName>
        <fullName evidence="11">Olfactory receptor 7E24</fullName>
    </submittedName>
</protein>
<dbReference type="Proteomes" id="UP000028990">
    <property type="component" value="Unassembled WGS sequence"/>
</dbReference>
<evidence type="ECO:0000256" key="3">
    <source>
        <dbReference type="ARBA" id="ARBA00022989"/>
    </source>
</evidence>
<dbReference type="FunFam" id="1.20.1070.10:FF:000410">
    <property type="entry name" value="Olfactory receptor 1348"/>
    <property type="match status" value="1"/>
</dbReference>
<comment type="similarity">
    <text evidence="7">Belongs to the G-protein coupled receptor 1 family.</text>
</comment>
<dbReference type="AlphaFoldDB" id="A0A091DJN1"/>
<dbReference type="InterPro" id="IPR017452">
    <property type="entry name" value="GPCR_Rhodpsn_7TM"/>
</dbReference>
<evidence type="ECO:0000313" key="11">
    <source>
        <dbReference type="EMBL" id="KFO30495.1"/>
    </source>
</evidence>
<proteinExistence type="inferred from homology"/>
<dbReference type="STRING" id="885580.ENSFDAP00000007471"/>
<dbReference type="GO" id="GO:0004930">
    <property type="term" value="F:G protein-coupled receptor activity"/>
    <property type="evidence" value="ECO:0007669"/>
    <property type="project" value="UniProtKB-KW"/>
</dbReference>
<feature type="domain" description="G-protein coupled receptors family 1 profile" evidence="10">
    <location>
        <begin position="41"/>
        <end position="152"/>
    </location>
</feature>
<evidence type="ECO:0000256" key="9">
    <source>
        <dbReference type="SAM" id="Phobius"/>
    </source>
</evidence>
<evidence type="ECO:0000256" key="6">
    <source>
        <dbReference type="ARBA" id="ARBA00023170"/>
    </source>
</evidence>
<evidence type="ECO:0000256" key="8">
    <source>
        <dbReference type="SAM" id="MobiDB-lite"/>
    </source>
</evidence>
<evidence type="ECO:0000313" key="12">
    <source>
        <dbReference type="Proteomes" id="UP000028990"/>
    </source>
</evidence>
<dbReference type="SUPFAM" id="SSF81321">
    <property type="entry name" value="Family A G protein-coupled receptor-like"/>
    <property type="match status" value="1"/>
</dbReference>
<keyword evidence="6 7" id="KW-0675">Receptor</keyword>
<keyword evidence="7" id="KW-0807">Transducer</keyword>
<keyword evidence="4 7" id="KW-0297">G-protein coupled receptor</keyword>
<feature type="transmembrane region" description="Helical" evidence="9">
    <location>
        <begin position="62"/>
        <end position="83"/>
    </location>
</feature>
<dbReference type="PROSITE" id="PS50262">
    <property type="entry name" value="G_PROTEIN_RECEP_F1_2"/>
    <property type="match status" value="1"/>
</dbReference>
<organism evidence="11 12">
    <name type="scientific">Fukomys damarensis</name>
    <name type="common">Damaraland mole rat</name>
    <name type="synonym">Cryptomys damarensis</name>
    <dbReference type="NCBI Taxonomy" id="885580"/>
    <lineage>
        <taxon>Eukaryota</taxon>
        <taxon>Metazoa</taxon>
        <taxon>Chordata</taxon>
        <taxon>Craniata</taxon>
        <taxon>Vertebrata</taxon>
        <taxon>Euteleostomi</taxon>
        <taxon>Mammalia</taxon>
        <taxon>Eutheria</taxon>
        <taxon>Euarchontoglires</taxon>
        <taxon>Glires</taxon>
        <taxon>Rodentia</taxon>
        <taxon>Hystricomorpha</taxon>
        <taxon>Bathyergidae</taxon>
        <taxon>Fukomys</taxon>
    </lineage>
</organism>
<evidence type="ECO:0000256" key="5">
    <source>
        <dbReference type="ARBA" id="ARBA00023136"/>
    </source>
</evidence>
<sequence length="248" mass="28026">MKTQNHTSFSEFHLLGFSEDPELQPVLFGLFLSMFLVTVLGNLLIILAVISDSHLHTPMYFFLSNLSFSDIGFISTMVPKMIVDILTENRVISYEGCLTQMTFYVLFGYMDCMLLTVMGYDRFVAICYPLHYHTIMNPCSTASLLLVSFLDWWLPADTSQKPTCTPDAQAQKPQPETFLDKSNLETQGPAKRSPGKQLLRTTVAWVHRYQPRPNPDTRDSGALTSAKVHPDNSYAPIGRAKITLIMMQ</sequence>
<keyword evidence="3 9" id="KW-1133">Transmembrane helix</keyword>
<dbReference type="GO" id="GO:0016020">
    <property type="term" value="C:membrane"/>
    <property type="evidence" value="ECO:0007669"/>
    <property type="project" value="UniProtKB-SubCell"/>
</dbReference>
<feature type="region of interest" description="Disordered" evidence="8">
    <location>
        <begin position="163"/>
        <end position="196"/>
    </location>
</feature>
<evidence type="ECO:0000256" key="4">
    <source>
        <dbReference type="ARBA" id="ARBA00023040"/>
    </source>
</evidence>
<dbReference type="PANTHER" id="PTHR48001">
    <property type="entry name" value="OLFACTORY RECEPTOR"/>
    <property type="match status" value="1"/>
</dbReference>
<dbReference type="EMBL" id="KN122414">
    <property type="protein sequence ID" value="KFO30495.1"/>
    <property type="molecule type" value="Genomic_DNA"/>
</dbReference>
<feature type="region of interest" description="Disordered" evidence="8">
    <location>
        <begin position="209"/>
        <end position="229"/>
    </location>
</feature>
<feature type="transmembrane region" description="Helical" evidence="9">
    <location>
        <begin position="26"/>
        <end position="50"/>
    </location>
</feature>
<comment type="subcellular location">
    <subcellularLocation>
        <location evidence="1">Membrane</location>
        <topology evidence="1">Multi-pass membrane protein</topology>
    </subcellularLocation>
</comment>
<dbReference type="PRINTS" id="PR00237">
    <property type="entry name" value="GPCRRHODOPSN"/>
</dbReference>
<reference evidence="11 12" key="1">
    <citation type="submission" date="2013-11" db="EMBL/GenBank/DDBJ databases">
        <title>The Damaraland mole rat (Fukomys damarensis) genome and evolution of African mole rats.</title>
        <authorList>
            <person name="Gladyshev V.N."/>
            <person name="Fang X."/>
        </authorList>
    </citation>
    <scope>NUCLEOTIDE SEQUENCE [LARGE SCALE GENOMIC DNA]</scope>
    <source>
        <tissue evidence="11">Liver</tissue>
    </source>
</reference>
<name>A0A091DJN1_FUKDA</name>
<accession>A0A091DJN1</accession>
<keyword evidence="2 7" id="KW-0812">Transmembrane</keyword>
<keyword evidence="5 9" id="KW-0472">Membrane</keyword>
<evidence type="ECO:0000256" key="7">
    <source>
        <dbReference type="RuleBase" id="RU000688"/>
    </source>
</evidence>
<keyword evidence="12" id="KW-1185">Reference proteome</keyword>
<evidence type="ECO:0000256" key="1">
    <source>
        <dbReference type="ARBA" id="ARBA00004141"/>
    </source>
</evidence>
<feature type="transmembrane region" description="Helical" evidence="9">
    <location>
        <begin position="103"/>
        <end position="123"/>
    </location>
</feature>
<dbReference type="InterPro" id="IPR000276">
    <property type="entry name" value="GPCR_Rhodpsn"/>
</dbReference>
<evidence type="ECO:0000256" key="2">
    <source>
        <dbReference type="ARBA" id="ARBA00022692"/>
    </source>
</evidence>
<evidence type="ECO:0000259" key="10">
    <source>
        <dbReference type="PROSITE" id="PS50262"/>
    </source>
</evidence>
<gene>
    <name evidence="11" type="ORF">H920_08105</name>
</gene>
<dbReference type="PROSITE" id="PS00237">
    <property type="entry name" value="G_PROTEIN_RECEP_F1_1"/>
    <property type="match status" value="1"/>
</dbReference>
<dbReference type="Pfam" id="PF00001">
    <property type="entry name" value="7tm_1"/>
    <property type="match status" value="1"/>
</dbReference>
<dbReference type="Gene3D" id="1.20.1070.10">
    <property type="entry name" value="Rhodopsin 7-helix transmembrane proteins"/>
    <property type="match status" value="1"/>
</dbReference>